<evidence type="ECO:0000313" key="2">
    <source>
        <dbReference type="EMBL" id="ABF94485.1"/>
    </source>
</evidence>
<reference evidence="2" key="2">
    <citation type="submission" date="2006-06" db="EMBL/GenBank/DDBJ databases">
        <authorList>
            <person name="Buell R."/>
            <person name="Wing R.A."/>
            <person name="McCombie W.A."/>
            <person name="Ouyang S."/>
        </authorList>
    </citation>
    <scope>NUCLEOTIDE SEQUENCE</scope>
</reference>
<evidence type="ECO:0000256" key="1">
    <source>
        <dbReference type="SAM" id="MobiDB-lite"/>
    </source>
</evidence>
<name>Q10QE4_ORYSJ</name>
<feature type="compositionally biased region" description="Polar residues" evidence="1">
    <location>
        <begin position="509"/>
        <end position="529"/>
    </location>
</feature>
<feature type="region of interest" description="Disordered" evidence="1">
    <location>
        <begin position="399"/>
        <end position="483"/>
    </location>
</feature>
<dbReference type="PANTHER" id="PTHR33087:SF21">
    <property type="entry name" value="OS03G0782100 PROTEIN"/>
    <property type="match status" value="1"/>
</dbReference>
<sequence length="732" mass="78897">MARLGDPSTRPEEEECFIPTPHVTEVELKEWESTAVITWAAKAPASTTPKEVEAIFMEELHLREGEVVVSRHHPEAFIIKFAHQRHCVEALKRGSVKRHGIELHFVKWRSLKSALGVALMFRKKSTTTPRRWWRSTIPRPSPRQSAAFCRGTSEWRMASRSRSECSQSSPTIQRRHAWRRIVGAVSGVTTATSTTTTRTAALQIVLMRITEATARKRGTGATTATKGVATDADSTTTTTPSSSAATAGGVTTTATTTMTTAIEGQAVVVKHGEAVTPPSRQDATKNITDVHKHQPLSGEHAIVAPVADFNSFLAKAHNLDAALQIDWTALQIGSPAPLTASVREHDKGNEAWSMAAMGQCSGPEEMGRQHVDIPVRAPASVIDDLEQALAKMEIAAAAATPESCRGMSPPPSLLRSRQSAHGPVTDHGLGQVDGVEARHGPPLIGPAKVVGEQAGQLPVGPPGVGSPGLTRQPSPTGLASKGEEDEAIFKTRAHEATEKVAAAPLPGTHNRTPPALTQATGGSSPTADHTSPHSDRLGNLFKAVTPPLLDRLSSTPPAKSRPILAKRCRIARLAEYCSTNPRRSSRLAGKSKMPPMQKCHRVLMKRLGLLRTDASLDEVLAEYVAMFNGPLPPHIIAALTSIFDLTTTTTAMVTSHRRKPCSRWWEKVSLISPMRSTKWRLSLLAAAWSKLCLHVSSSPPYHVVYSTALLCFSFVAPCGALDAARPFAMRWA</sequence>
<feature type="compositionally biased region" description="Low complexity" evidence="1">
    <location>
        <begin position="219"/>
        <end position="249"/>
    </location>
</feature>
<proteinExistence type="predicted"/>
<dbReference type="PANTHER" id="PTHR33087">
    <property type="entry name" value="OS07G0539200 PROTEIN"/>
    <property type="match status" value="1"/>
</dbReference>
<organism evidence="2">
    <name type="scientific">Oryza sativa subsp. japonica</name>
    <name type="common">Rice</name>
    <dbReference type="NCBI Taxonomy" id="39947"/>
    <lineage>
        <taxon>Eukaryota</taxon>
        <taxon>Viridiplantae</taxon>
        <taxon>Streptophyta</taxon>
        <taxon>Embryophyta</taxon>
        <taxon>Tracheophyta</taxon>
        <taxon>Spermatophyta</taxon>
        <taxon>Magnoliopsida</taxon>
        <taxon>Liliopsida</taxon>
        <taxon>Poales</taxon>
        <taxon>Poaceae</taxon>
        <taxon>BOP clade</taxon>
        <taxon>Oryzoideae</taxon>
        <taxon>Oryzeae</taxon>
        <taxon>Oryzinae</taxon>
        <taxon>Oryza</taxon>
        <taxon>Oryza sativa</taxon>
    </lineage>
</organism>
<dbReference type="AlphaFoldDB" id="Q10QE4"/>
<dbReference type="EMBL" id="DP000009">
    <property type="protein sequence ID" value="ABF94485.1"/>
    <property type="molecule type" value="Genomic_DNA"/>
</dbReference>
<feature type="region of interest" description="Disordered" evidence="1">
    <location>
        <begin position="217"/>
        <end position="249"/>
    </location>
</feature>
<feature type="region of interest" description="Disordered" evidence="1">
    <location>
        <begin position="503"/>
        <end position="538"/>
    </location>
</feature>
<gene>
    <name evidence="2" type="ordered locus">LOC_Os03g10290</name>
</gene>
<dbReference type="InterPro" id="IPR053253">
    <property type="entry name" value="Sex_diff_modulator"/>
</dbReference>
<accession>Q10QE4</accession>
<protein>
    <submittedName>
        <fullName evidence="2">Uncharacterized protein</fullName>
    </submittedName>
</protein>
<reference evidence="2" key="1">
    <citation type="journal article" date="2005" name="Genome Res.">
        <title>Sequence, annotation, and analysis of synteny between rice chromosome 3 and diverged grass species.</title>
        <authorList>
            <consortium name="Rice Chromosome 3 Sequencing Consortium"/>
            <person name="Buell C.R."/>
            <person name="Yuan Q."/>
            <person name="Ouyang S."/>
            <person name="Liu J."/>
            <person name="Zhu W."/>
            <person name="Wang A."/>
            <person name="Maiti R."/>
            <person name="Haas B."/>
            <person name="Wortman J."/>
            <person name="Pertea M."/>
            <person name="Jones K.M."/>
            <person name="Kim M."/>
            <person name="Overton L."/>
            <person name="Tsitrin T."/>
            <person name="Fadrosh D."/>
            <person name="Bera J."/>
            <person name="Weaver B."/>
            <person name="Jin S."/>
            <person name="Johri S."/>
            <person name="Reardon M."/>
            <person name="Webb K."/>
            <person name="Hill J."/>
            <person name="Moffat K."/>
            <person name="Tallon L."/>
            <person name="Van Aken S."/>
            <person name="Lewis M."/>
            <person name="Utterback T."/>
            <person name="Feldblyum T."/>
            <person name="Zismann V."/>
            <person name="Iobst S."/>
            <person name="Hsiao J."/>
            <person name="de Vazeille A.R."/>
            <person name="Salzberg S.L."/>
            <person name="White O."/>
            <person name="Fraser C."/>
            <person name="Yu Y."/>
            <person name="Kim H."/>
            <person name="Rambo T."/>
            <person name="Currie J."/>
            <person name="Collura K."/>
            <person name="Kernodle-Thompson S."/>
            <person name="Wei F."/>
            <person name="Kudrna K."/>
            <person name="Ammiraju J.S."/>
            <person name="Luo M."/>
            <person name="Goicoechea J.L."/>
            <person name="Wing R.A."/>
            <person name="Henry D."/>
            <person name="Oates R."/>
            <person name="Palmer M."/>
            <person name="Pries G."/>
            <person name="Saski C."/>
            <person name="Simmons J."/>
            <person name="Soderlund C."/>
            <person name="Nelson W."/>
            <person name="de la Bastide M."/>
            <person name="Spiegel L."/>
            <person name="Nascimento L."/>
            <person name="Huang E."/>
            <person name="Preston R."/>
            <person name="Zutavern T."/>
            <person name="Palmer L."/>
            <person name="O'Shaughnessy A."/>
            <person name="Dike S."/>
            <person name="McCombie W.R."/>
            <person name="Minx P."/>
            <person name="Cordum H."/>
            <person name="Wilson R."/>
            <person name="Jin W."/>
            <person name="Lee H.R."/>
            <person name="Jiang J."/>
            <person name="Jackson S."/>
        </authorList>
    </citation>
    <scope>NUCLEOTIDE SEQUENCE [LARGE SCALE GENOMIC DNA]</scope>
</reference>